<dbReference type="PANTHER" id="PTHR43464">
    <property type="entry name" value="METHYLTRANSFERASE"/>
    <property type="match status" value="1"/>
</dbReference>
<keyword evidence="1" id="KW-0489">Methyltransferase</keyword>
<dbReference type="AlphaFoldDB" id="A0A1Z2KVR6"/>
<feature type="domain" description="Methyltransferase" evidence="4">
    <location>
        <begin position="88"/>
        <end position="177"/>
    </location>
</feature>
<proteinExistence type="predicted"/>
<dbReference type="SUPFAM" id="SSF53335">
    <property type="entry name" value="S-adenosyl-L-methionine-dependent methyltransferases"/>
    <property type="match status" value="1"/>
</dbReference>
<keyword evidence="2" id="KW-0808">Transferase</keyword>
<dbReference type="InterPro" id="IPR029063">
    <property type="entry name" value="SAM-dependent_MTases_sf"/>
</dbReference>
<dbReference type="Pfam" id="PF13649">
    <property type="entry name" value="Methyltransf_25"/>
    <property type="match status" value="1"/>
</dbReference>
<dbReference type="GO" id="GO:0008168">
    <property type="term" value="F:methyltransferase activity"/>
    <property type="evidence" value="ECO:0007669"/>
    <property type="project" value="UniProtKB-KW"/>
</dbReference>
<sequence length="270" mass="29358">MSGSRHVSMFLAMINDHQGERHMTTTDDPFGDAYRCVHESGAQPGVTHLVYEMDDGYIYAEDAVNYFHGPDTWLPVDRMACERATGRILDIGCGPGRHSSVLAAAGKDVVGIDTSRGGVEVARLRGVEAHVASVSELPDDLGTFDTFLMLGANLGLLGDEKHSSGILAGLARHARPGARLLGTNMAFGEAEGADPLAPQGVHTARAHSGEEFVRMRVRHRTAATEWFDFLFCPPEQLEKVTHGTPWTVHAVHQDESTAWPTYLADLRLES</sequence>
<dbReference type="CDD" id="cd02440">
    <property type="entry name" value="AdoMet_MTases"/>
    <property type="match status" value="1"/>
</dbReference>
<evidence type="ECO:0000256" key="1">
    <source>
        <dbReference type="ARBA" id="ARBA00022603"/>
    </source>
</evidence>
<organism evidence="5 6">
    <name type="scientific">Streptomyces albireticuli</name>
    <dbReference type="NCBI Taxonomy" id="1940"/>
    <lineage>
        <taxon>Bacteria</taxon>
        <taxon>Bacillati</taxon>
        <taxon>Actinomycetota</taxon>
        <taxon>Actinomycetes</taxon>
        <taxon>Kitasatosporales</taxon>
        <taxon>Streptomycetaceae</taxon>
        <taxon>Streptomyces</taxon>
    </lineage>
</organism>
<evidence type="ECO:0000256" key="2">
    <source>
        <dbReference type="ARBA" id="ARBA00022679"/>
    </source>
</evidence>
<evidence type="ECO:0000313" key="5">
    <source>
        <dbReference type="EMBL" id="ARZ66147.1"/>
    </source>
</evidence>
<dbReference type="InterPro" id="IPR041698">
    <property type="entry name" value="Methyltransf_25"/>
</dbReference>
<evidence type="ECO:0000259" key="4">
    <source>
        <dbReference type="Pfam" id="PF13649"/>
    </source>
</evidence>
<dbReference type="GO" id="GO:0032259">
    <property type="term" value="P:methylation"/>
    <property type="evidence" value="ECO:0007669"/>
    <property type="project" value="UniProtKB-KW"/>
</dbReference>
<name>A0A1Z2KVR6_9ACTN</name>
<dbReference type="EMBL" id="CP021744">
    <property type="protein sequence ID" value="ARZ66147.1"/>
    <property type="molecule type" value="Genomic_DNA"/>
</dbReference>
<keyword evidence="3" id="KW-0949">S-adenosyl-L-methionine</keyword>
<dbReference type="Gene3D" id="3.40.50.150">
    <property type="entry name" value="Vaccinia Virus protein VP39"/>
    <property type="match status" value="1"/>
</dbReference>
<accession>A0A1Z2KVR6</accession>
<gene>
    <name evidence="5" type="ORF">SMD11_0481</name>
</gene>
<protein>
    <recommendedName>
        <fullName evidence="4">Methyltransferase domain-containing protein</fullName>
    </recommendedName>
</protein>
<evidence type="ECO:0000256" key="3">
    <source>
        <dbReference type="ARBA" id="ARBA00022691"/>
    </source>
</evidence>
<dbReference type="KEGG" id="salj:SMD11_0481"/>
<dbReference type="Proteomes" id="UP000195755">
    <property type="component" value="Chromosome"/>
</dbReference>
<evidence type="ECO:0000313" key="6">
    <source>
        <dbReference type="Proteomes" id="UP000195755"/>
    </source>
</evidence>
<dbReference type="PANTHER" id="PTHR43464:SF19">
    <property type="entry name" value="UBIQUINONE BIOSYNTHESIS O-METHYLTRANSFERASE, MITOCHONDRIAL"/>
    <property type="match status" value="1"/>
</dbReference>
<reference evidence="5 6" key="1">
    <citation type="submission" date="2017-06" db="EMBL/GenBank/DDBJ databases">
        <title>Streptomyces albireticuli Genome sequencing and assembly.</title>
        <authorList>
            <person name="Wang Y."/>
            <person name="Du B."/>
            <person name="Ding Y."/>
            <person name="Liu H."/>
            <person name="Hou Q."/>
            <person name="Liu K."/>
            <person name="Yao L."/>
            <person name="Wang C."/>
        </authorList>
    </citation>
    <scope>NUCLEOTIDE SEQUENCE [LARGE SCALE GENOMIC DNA]</scope>
    <source>
        <strain evidence="5 6">MDJK11</strain>
    </source>
</reference>